<proteinExistence type="inferred from homology"/>
<dbReference type="Proteomes" id="UP000562395">
    <property type="component" value="Unassembled WGS sequence"/>
</dbReference>
<dbReference type="Pfam" id="PF05193">
    <property type="entry name" value="Peptidase_M16_C"/>
    <property type="match status" value="2"/>
</dbReference>
<feature type="signal peptide" evidence="6">
    <location>
        <begin position="1"/>
        <end position="35"/>
    </location>
</feature>
<dbReference type="InterPro" id="IPR011249">
    <property type="entry name" value="Metalloenz_LuxS/M16"/>
</dbReference>
<evidence type="ECO:0000259" key="8">
    <source>
        <dbReference type="Pfam" id="PF05193"/>
    </source>
</evidence>
<comment type="similarity">
    <text evidence="1">Belongs to the peptidase M16 family.</text>
</comment>
<dbReference type="InterPro" id="IPR050626">
    <property type="entry name" value="Peptidase_M16"/>
</dbReference>
<gene>
    <name evidence="9" type="ORF">GGQ88_002769</name>
</gene>
<dbReference type="EMBL" id="JACICY010000006">
    <property type="protein sequence ID" value="MBB3861485.1"/>
    <property type="molecule type" value="Genomic_DNA"/>
</dbReference>
<keyword evidence="3 9" id="KW-0378">Hydrolase</keyword>
<sequence length="960" mass="104518">MHFPEKRARRLGLLLPLLLLSAAPLDARAPAPASAQTPWLYKGSDVPQDKAWTFGTLPNGIRYAVRHNGVPPEQVSIRVLVDAGSMYETDAQRGYAHLIEHLTFRESKYLKEGETIPTWQRLGATFGSDTNAETSPTQTVYKLDIPQATPAKLDETFKLLSGMVTAPIFTDHGVKTEVPIVLAELRERTSPQSRVLDQTRDLFFKGQLLAARNPIGTPETLNAANAAAVKAFHDKWYRPDNTVIVVAGDAEPAVLIARIQQWFGGWKVAGKKPAQPDFGKPVAPSGLDRKNPVGEARVLVEPDLPRIVNWAILRPWFKVNDTIDYNQGLMVDRLALALINRRLEGRARGGGSYLLASVDEMKQELSRSADATVVTVTPLGDDWKSAVTDVRSVIADALATPPSQEEIDREAAEFEVAFKVGVETQSTIAGSKAADDIVNAVDIRETVANPDTVYEIFKQSIPRFKPEAVLASTRKLFEGTVIRPMMITPKAGEATEAALRASLTEKVEAASGSRVAANSLKFADLPPVGTPGTVASARPIGLLGIEQIELSNGVKVLLWPNDAEPGRIIVKARFGGGYSAIRPQDAVYGPLGTVALMDSGIGTLGRDDLDRLATGRKLNLDFDIDDTAFRFSADTRPADLQDQLYLMAAKLATPRWDANPVLRAKAAAKLQYESYNSSPMAVLGRDLTWLLRDGDPRYATPNPVELDKATPEGFRQMWEPLLAQGPIEIDMFGDFNREQALAALEKTFGALPTRAATTPPALTPNIPAHNPEPLVLTHRGDPSQAAAVVAWPTGGGQAGVRESRQLEILAQIFNNRLFDSMREKIGASYAPQVGSSWPLDLPSGGYIAATVQLRPTDFAAFFASADEIAADLAAKPPTADEIARVTEPLKQVITRASTGNGFYMFQLEGAAYDPRKIAGIRTILNDYSQTSPERMQALAARYLTKDKSWRLQVVPEQKKP</sequence>
<name>A0A7W6EWY7_9SPHN</name>
<dbReference type="PANTHER" id="PTHR43690:SF34">
    <property type="entry name" value="ZINC PROTEASE PQQL-LIKE"/>
    <property type="match status" value="1"/>
</dbReference>
<keyword evidence="5" id="KW-0482">Metalloprotease</keyword>
<dbReference type="GO" id="GO:0006508">
    <property type="term" value="P:proteolysis"/>
    <property type="evidence" value="ECO:0007669"/>
    <property type="project" value="UniProtKB-KW"/>
</dbReference>
<feature type="domain" description="Peptidase M16 C-terminal" evidence="8">
    <location>
        <begin position="225"/>
        <end position="292"/>
    </location>
</feature>
<keyword evidence="2 9" id="KW-0645">Protease</keyword>
<dbReference type="AlphaFoldDB" id="A0A7W6EWY7"/>
<evidence type="ECO:0000256" key="2">
    <source>
        <dbReference type="ARBA" id="ARBA00022670"/>
    </source>
</evidence>
<dbReference type="Gene3D" id="3.30.830.10">
    <property type="entry name" value="Metalloenzyme, LuxS/M16 peptidase-like"/>
    <property type="match status" value="4"/>
</dbReference>
<protein>
    <submittedName>
        <fullName evidence="9">Zinc protease</fullName>
        <ecNumber evidence="9">3.4.24.-</ecNumber>
    </submittedName>
</protein>
<dbReference type="InterPro" id="IPR007863">
    <property type="entry name" value="Peptidase_M16_C"/>
</dbReference>
<reference evidence="9 10" key="1">
    <citation type="submission" date="2020-08" db="EMBL/GenBank/DDBJ databases">
        <title>Genomic Encyclopedia of Type Strains, Phase IV (KMG-IV): sequencing the most valuable type-strain genomes for metagenomic binning, comparative biology and taxonomic classification.</title>
        <authorList>
            <person name="Goeker M."/>
        </authorList>
    </citation>
    <scope>NUCLEOTIDE SEQUENCE [LARGE SCALE GENOMIC DNA]</scope>
    <source>
        <strain evidence="9 10">DSM 14552</strain>
    </source>
</reference>
<keyword evidence="6" id="KW-0732">Signal</keyword>
<dbReference type="Pfam" id="PF00675">
    <property type="entry name" value="Peptidase_M16"/>
    <property type="match status" value="1"/>
</dbReference>
<feature type="domain" description="Peptidase M16 N-terminal" evidence="7">
    <location>
        <begin position="71"/>
        <end position="197"/>
    </location>
</feature>
<evidence type="ECO:0000256" key="6">
    <source>
        <dbReference type="SAM" id="SignalP"/>
    </source>
</evidence>
<evidence type="ECO:0000256" key="5">
    <source>
        <dbReference type="ARBA" id="ARBA00023049"/>
    </source>
</evidence>
<evidence type="ECO:0000313" key="10">
    <source>
        <dbReference type="Proteomes" id="UP000562395"/>
    </source>
</evidence>
<evidence type="ECO:0000256" key="3">
    <source>
        <dbReference type="ARBA" id="ARBA00022801"/>
    </source>
</evidence>
<comment type="caution">
    <text evidence="9">The sequence shown here is derived from an EMBL/GenBank/DDBJ whole genome shotgun (WGS) entry which is preliminary data.</text>
</comment>
<dbReference type="GO" id="GO:0046872">
    <property type="term" value="F:metal ion binding"/>
    <property type="evidence" value="ECO:0007669"/>
    <property type="project" value="InterPro"/>
</dbReference>
<evidence type="ECO:0000313" key="9">
    <source>
        <dbReference type="EMBL" id="MBB3861485.1"/>
    </source>
</evidence>
<feature type="chain" id="PRO_5030534230" evidence="6">
    <location>
        <begin position="36"/>
        <end position="960"/>
    </location>
</feature>
<feature type="domain" description="Peptidase M16 C-terminal" evidence="8">
    <location>
        <begin position="732"/>
        <end position="885"/>
    </location>
</feature>
<evidence type="ECO:0000256" key="1">
    <source>
        <dbReference type="ARBA" id="ARBA00007261"/>
    </source>
</evidence>
<dbReference type="PANTHER" id="PTHR43690">
    <property type="entry name" value="NARDILYSIN"/>
    <property type="match status" value="1"/>
</dbReference>
<dbReference type="InterPro" id="IPR011765">
    <property type="entry name" value="Pept_M16_N"/>
</dbReference>
<dbReference type="EC" id="3.4.24.-" evidence="9"/>
<evidence type="ECO:0000259" key="7">
    <source>
        <dbReference type="Pfam" id="PF00675"/>
    </source>
</evidence>
<accession>A0A7W6EWY7</accession>
<dbReference type="SUPFAM" id="SSF63411">
    <property type="entry name" value="LuxS/MPP-like metallohydrolase"/>
    <property type="match status" value="3"/>
</dbReference>
<keyword evidence="10" id="KW-1185">Reference proteome</keyword>
<dbReference type="GO" id="GO:0008237">
    <property type="term" value="F:metallopeptidase activity"/>
    <property type="evidence" value="ECO:0007669"/>
    <property type="project" value="UniProtKB-KW"/>
</dbReference>
<evidence type="ECO:0000256" key="4">
    <source>
        <dbReference type="ARBA" id="ARBA00022833"/>
    </source>
</evidence>
<organism evidence="9 10">
    <name type="scientific">Novosphingobium hassiacum</name>
    <dbReference type="NCBI Taxonomy" id="173676"/>
    <lineage>
        <taxon>Bacteria</taxon>
        <taxon>Pseudomonadati</taxon>
        <taxon>Pseudomonadota</taxon>
        <taxon>Alphaproteobacteria</taxon>
        <taxon>Sphingomonadales</taxon>
        <taxon>Sphingomonadaceae</taxon>
        <taxon>Novosphingobium</taxon>
    </lineage>
</organism>
<keyword evidence="4" id="KW-0862">Zinc</keyword>
<dbReference type="RefSeq" id="WP_183613979.1">
    <property type="nucleotide sequence ID" value="NZ_JACICY010000006.1"/>
</dbReference>